<reference evidence="2" key="1">
    <citation type="journal article" date="2022" name="Front. Microbiol.">
        <title>New perspectives on an old grouping: The genomic and phenotypic variability of Oxalobacter formigenes and the implications for calcium oxalate stone prevention.</title>
        <authorList>
            <person name="Chmiel J.A."/>
            <person name="Carr C."/>
            <person name="Stuivenberg G.A."/>
            <person name="Venema R."/>
            <person name="Chanyi R.M."/>
            <person name="Al K.F."/>
            <person name="Giguere D."/>
            <person name="Say H."/>
            <person name="Akouris P.P."/>
            <person name="Dominguez Romero S.A."/>
            <person name="Kwong A."/>
            <person name="Tai V."/>
            <person name="Koval S.F."/>
            <person name="Razvi H."/>
            <person name="Bjazevic J."/>
            <person name="Burton J.P."/>
        </authorList>
    </citation>
    <scope>NUCLEOTIDE SEQUENCE</scope>
    <source>
        <strain evidence="2">OxK</strain>
    </source>
</reference>
<feature type="compositionally biased region" description="Basic and acidic residues" evidence="1">
    <location>
        <begin position="13"/>
        <end position="31"/>
    </location>
</feature>
<name>A0A9E9LFZ8_9BURK</name>
<sequence>MPKANSLYSDLNHIPDRHDRNPEKPPQKTEHVPPPSSIHRVPEACETITVLHISMQTGHPAVFIHARQGISIHRYSIHARKTIGGTFGTGTPRACRHTAGKNGMRHFEKSELILL</sequence>
<gene>
    <name evidence="2" type="ORF">NB646_04580</name>
</gene>
<organism evidence="2">
    <name type="scientific">Oxalobacter aliiformigenes</name>
    <dbReference type="NCBI Taxonomy" id="2946593"/>
    <lineage>
        <taxon>Bacteria</taxon>
        <taxon>Pseudomonadati</taxon>
        <taxon>Pseudomonadota</taxon>
        <taxon>Betaproteobacteria</taxon>
        <taxon>Burkholderiales</taxon>
        <taxon>Oxalobacteraceae</taxon>
        <taxon>Oxalobacter</taxon>
    </lineage>
</organism>
<accession>A0A9E9LFZ8</accession>
<dbReference type="EMBL" id="CP098251">
    <property type="protein sequence ID" value="WAV91999.1"/>
    <property type="molecule type" value="Genomic_DNA"/>
</dbReference>
<feature type="region of interest" description="Disordered" evidence="1">
    <location>
        <begin position="1"/>
        <end position="40"/>
    </location>
</feature>
<dbReference type="Proteomes" id="UP001164819">
    <property type="component" value="Chromosome"/>
</dbReference>
<evidence type="ECO:0000256" key="1">
    <source>
        <dbReference type="SAM" id="MobiDB-lite"/>
    </source>
</evidence>
<dbReference type="AlphaFoldDB" id="A0A9E9LFZ8"/>
<dbReference type="RefSeq" id="WP_269316293.1">
    <property type="nucleotide sequence ID" value="NZ_CP098251.1"/>
</dbReference>
<proteinExistence type="predicted"/>
<protein>
    <submittedName>
        <fullName evidence="2">Uncharacterized protein</fullName>
    </submittedName>
</protein>
<evidence type="ECO:0000313" key="2">
    <source>
        <dbReference type="EMBL" id="WAV91999.1"/>
    </source>
</evidence>